<comment type="subcellular location">
    <subcellularLocation>
        <location evidence="2 10">Cell membrane</location>
        <topology evidence="2 10">Lipid-anchor</topology>
    </subcellularLocation>
</comment>
<feature type="signal peptide" evidence="10">
    <location>
        <begin position="1"/>
        <end position="22"/>
    </location>
</feature>
<evidence type="ECO:0000256" key="6">
    <source>
        <dbReference type="ARBA" id="ARBA00022592"/>
    </source>
</evidence>
<feature type="chain" id="PRO_5033104903" description="Phosphate-binding protein" evidence="10">
    <location>
        <begin position="23"/>
        <end position="269"/>
    </location>
</feature>
<dbReference type="KEGG" id="ifn:GM661_16750"/>
<keyword evidence="10" id="KW-0472">Membrane</keyword>
<dbReference type="GO" id="GO:0042301">
    <property type="term" value="F:phosphate ion binding"/>
    <property type="evidence" value="ECO:0007669"/>
    <property type="project" value="UniProtKB-UniRule"/>
</dbReference>
<evidence type="ECO:0000256" key="8">
    <source>
        <dbReference type="ARBA" id="ARBA00023139"/>
    </source>
</evidence>
<comment type="similarity">
    <text evidence="3 10">Belongs to the PstS family.</text>
</comment>
<evidence type="ECO:0000256" key="5">
    <source>
        <dbReference type="ARBA" id="ARBA00022448"/>
    </source>
</evidence>
<organism evidence="12 13">
    <name type="scientific">Iocasia fonsfrigidae</name>
    <dbReference type="NCBI Taxonomy" id="2682810"/>
    <lineage>
        <taxon>Bacteria</taxon>
        <taxon>Bacillati</taxon>
        <taxon>Bacillota</taxon>
        <taxon>Clostridia</taxon>
        <taxon>Halanaerobiales</taxon>
        <taxon>Halanaerobiaceae</taxon>
        <taxon>Iocasia</taxon>
    </lineage>
</organism>
<evidence type="ECO:0000313" key="13">
    <source>
        <dbReference type="Proteomes" id="UP000665020"/>
    </source>
</evidence>
<feature type="domain" description="PBP" evidence="11">
    <location>
        <begin position="23"/>
        <end position="255"/>
    </location>
</feature>
<evidence type="ECO:0000259" key="11">
    <source>
        <dbReference type="Pfam" id="PF12849"/>
    </source>
</evidence>
<accession>A0A8A7KI60</accession>
<dbReference type="Pfam" id="PF12849">
    <property type="entry name" value="PBP_like_2"/>
    <property type="match status" value="1"/>
</dbReference>
<reference evidence="12" key="1">
    <citation type="submission" date="2019-12" db="EMBL/GenBank/DDBJ databases">
        <authorList>
            <person name="zhang j."/>
            <person name="sun C.M."/>
        </authorList>
    </citation>
    <scope>NUCLEOTIDE SEQUENCE</scope>
    <source>
        <strain evidence="12">NS-1</strain>
    </source>
</reference>
<dbReference type="InterPro" id="IPR011862">
    <property type="entry name" value="Phos-bd"/>
</dbReference>
<dbReference type="InterPro" id="IPR050811">
    <property type="entry name" value="Phosphate_ABC_transporter"/>
</dbReference>
<evidence type="ECO:0000256" key="10">
    <source>
        <dbReference type="RuleBase" id="RU367119"/>
    </source>
</evidence>
<keyword evidence="13" id="KW-1185">Reference proteome</keyword>
<dbReference type="GO" id="GO:0005886">
    <property type="term" value="C:plasma membrane"/>
    <property type="evidence" value="ECO:0007669"/>
    <property type="project" value="UniProtKB-SubCell"/>
</dbReference>
<keyword evidence="7 10" id="KW-0732">Signal</keyword>
<proteinExistence type="inferred from homology"/>
<evidence type="ECO:0000256" key="9">
    <source>
        <dbReference type="ARBA" id="ARBA00023288"/>
    </source>
</evidence>
<evidence type="ECO:0000256" key="7">
    <source>
        <dbReference type="ARBA" id="ARBA00022729"/>
    </source>
</evidence>
<evidence type="ECO:0000256" key="2">
    <source>
        <dbReference type="ARBA" id="ARBA00004193"/>
    </source>
</evidence>
<name>A0A8A7KI60_9FIRM</name>
<evidence type="ECO:0000256" key="4">
    <source>
        <dbReference type="ARBA" id="ARBA00011529"/>
    </source>
</evidence>
<keyword evidence="5 10" id="KW-0813">Transport</keyword>
<comment type="function">
    <text evidence="10">Involved in the system for phosphate transport across the cytoplasmic membrane.</text>
</comment>
<sequence>MLRKIMVFTFIAMMVVSGFAFAGSITIVGSSTVLPVAQRAAEVYMQRNNDVDISVRGGGSGTGIATLVDGACDIADASRFIKDKEVKNAVANGIYPVPHRVALDGIAVVVNPANPVKKLSLEEIKGIYTGEITNWKEVGGNNAEIVVISRDSSSGTFAAFGELALDEEKVTPNALLQASNGAVAGVVSENKDAIGYVGLGYLSPSLQAVDVNGVECSLDTVKSGAYAISRALFMFTNGWPTGTTADFINFILSEEGQEIVGEQGYVRLF</sequence>
<keyword evidence="9 10" id="KW-0449">Lipoprotein</keyword>
<comment type="function">
    <text evidence="1">Part of the ABC transporter complex PstSACB involved in phosphate import.</text>
</comment>
<dbReference type="PANTHER" id="PTHR30570:SF1">
    <property type="entry name" value="PHOSPHATE-BINDING PROTEIN PSTS"/>
    <property type="match status" value="1"/>
</dbReference>
<evidence type="ECO:0000256" key="1">
    <source>
        <dbReference type="ARBA" id="ARBA00002841"/>
    </source>
</evidence>
<dbReference type="SUPFAM" id="SSF53850">
    <property type="entry name" value="Periplasmic binding protein-like II"/>
    <property type="match status" value="1"/>
</dbReference>
<dbReference type="GO" id="GO:0006817">
    <property type="term" value="P:phosphate ion transport"/>
    <property type="evidence" value="ECO:0007669"/>
    <property type="project" value="UniProtKB-UniRule"/>
</dbReference>
<evidence type="ECO:0000256" key="3">
    <source>
        <dbReference type="ARBA" id="ARBA00008725"/>
    </source>
</evidence>
<dbReference type="Gene3D" id="3.40.190.10">
    <property type="entry name" value="Periplasmic binding protein-like II"/>
    <property type="match status" value="2"/>
</dbReference>
<dbReference type="Proteomes" id="UP000665020">
    <property type="component" value="Chromosome"/>
</dbReference>
<dbReference type="RefSeq" id="WP_230867820.1">
    <property type="nucleotide sequence ID" value="NZ_CP046640.1"/>
</dbReference>
<dbReference type="PANTHER" id="PTHR30570">
    <property type="entry name" value="PERIPLASMIC PHOSPHATE BINDING COMPONENT OF PHOSPHATE ABC TRANSPORTER"/>
    <property type="match status" value="1"/>
</dbReference>
<dbReference type="CDD" id="cd13653">
    <property type="entry name" value="PBP2_phosphate_like_1"/>
    <property type="match status" value="1"/>
</dbReference>
<dbReference type="NCBIfam" id="TIGR02136">
    <property type="entry name" value="ptsS_2"/>
    <property type="match status" value="1"/>
</dbReference>
<dbReference type="AlphaFoldDB" id="A0A8A7KI60"/>
<dbReference type="EMBL" id="CP046640">
    <property type="protein sequence ID" value="QTL99478.1"/>
    <property type="molecule type" value="Genomic_DNA"/>
</dbReference>
<comment type="subunit">
    <text evidence="4 10">The complex is composed of two ATP-binding proteins (PstB), two transmembrane proteins (PstC and PstA) and a solute-binding protein (PstS).</text>
</comment>
<keyword evidence="10" id="KW-1003">Cell membrane</keyword>
<gene>
    <name evidence="12" type="primary">pstS</name>
    <name evidence="12" type="ORF">GM661_16750</name>
</gene>
<evidence type="ECO:0000313" key="12">
    <source>
        <dbReference type="EMBL" id="QTL99478.1"/>
    </source>
</evidence>
<keyword evidence="8 10" id="KW-0564">Palmitate</keyword>
<keyword evidence="6 10" id="KW-0592">Phosphate transport</keyword>
<protein>
    <recommendedName>
        <fullName evidence="10">Phosphate-binding protein</fullName>
    </recommendedName>
</protein>
<dbReference type="InterPro" id="IPR024370">
    <property type="entry name" value="PBP_domain"/>
</dbReference>